<accession>A0A1D1VVD0</accession>
<dbReference type="EMBL" id="BDGG01000012">
    <property type="protein sequence ID" value="GAV05432.1"/>
    <property type="molecule type" value="Genomic_DNA"/>
</dbReference>
<proteinExistence type="predicted"/>
<dbReference type="AlphaFoldDB" id="A0A1D1VVD0"/>
<name>A0A1D1VVD0_RAMVA</name>
<gene>
    <name evidence="1" type="primary">RvY_15568-1</name>
    <name evidence="1" type="synonym">RvY_15568.1</name>
    <name evidence="1" type="ORF">RvY_15568</name>
</gene>
<keyword evidence="2" id="KW-1185">Reference proteome</keyword>
<evidence type="ECO:0000313" key="1">
    <source>
        <dbReference type="EMBL" id="GAV05432.1"/>
    </source>
</evidence>
<protein>
    <submittedName>
        <fullName evidence="1">Uncharacterized protein</fullName>
    </submittedName>
</protein>
<evidence type="ECO:0000313" key="2">
    <source>
        <dbReference type="Proteomes" id="UP000186922"/>
    </source>
</evidence>
<dbReference type="Proteomes" id="UP000186922">
    <property type="component" value="Unassembled WGS sequence"/>
</dbReference>
<organism evidence="1 2">
    <name type="scientific">Ramazzottius varieornatus</name>
    <name type="common">Water bear</name>
    <name type="synonym">Tardigrade</name>
    <dbReference type="NCBI Taxonomy" id="947166"/>
    <lineage>
        <taxon>Eukaryota</taxon>
        <taxon>Metazoa</taxon>
        <taxon>Ecdysozoa</taxon>
        <taxon>Tardigrada</taxon>
        <taxon>Eutardigrada</taxon>
        <taxon>Parachela</taxon>
        <taxon>Hypsibioidea</taxon>
        <taxon>Ramazzottiidae</taxon>
        <taxon>Ramazzottius</taxon>
    </lineage>
</organism>
<sequence length="121" mass="13172">MVLVTLANCSLHHVFDNQHRTIGISTTSAAEYCDHISSYNTSSRRVNNAKGLHRARSPLVGFPNSSAALASPSTCCILTVGLHTYPDHTHPGLPVATFVNELSIFIQTVFLFNPIPERRAA</sequence>
<comment type="caution">
    <text evidence="1">The sequence shown here is derived from an EMBL/GenBank/DDBJ whole genome shotgun (WGS) entry which is preliminary data.</text>
</comment>
<reference evidence="1 2" key="1">
    <citation type="journal article" date="2016" name="Nat. Commun.">
        <title>Extremotolerant tardigrade genome and improved radiotolerance of human cultured cells by tardigrade-unique protein.</title>
        <authorList>
            <person name="Hashimoto T."/>
            <person name="Horikawa D.D."/>
            <person name="Saito Y."/>
            <person name="Kuwahara H."/>
            <person name="Kozuka-Hata H."/>
            <person name="Shin-I T."/>
            <person name="Minakuchi Y."/>
            <person name="Ohishi K."/>
            <person name="Motoyama A."/>
            <person name="Aizu T."/>
            <person name="Enomoto A."/>
            <person name="Kondo K."/>
            <person name="Tanaka S."/>
            <person name="Hara Y."/>
            <person name="Koshikawa S."/>
            <person name="Sagara H."/>
            <person name="Miura T."/>
            <person name="Yokobori S."/>
            <person name="Miyagawa K."/>
            <person name="Suzuki Y."/>
            <person name="Kubo T."/>
            <person name="Oyama M."/>
            <person name="Kohara Y."/>
            <person name="Fujiyama A."/>
            <person name="Arakawa K."/>
            <person name="Katayama T."/>
            <person name="Toyoda A."/>
            <person name="Kunieda T."/>
        </authorList>
    </citation>
    <scope>NUCLEOTIDE SEQUENCE [LARGE SCALE GENOMIC DNA]</scope>
    <source>
        <strain evidence="1 2">YOKOZUNA-1</strain>
    </source>
</reference>